<dbReference type="PANTHER" id="PTHR46068:SF1">
    <property type="entry name" value="TRANSPOSASE IS30-LIKE HTH DOMAIN-CONTAINING PROTEIN"/>
    <property type="match status" value="1"/>
</dbReference>
<dbReference type="EMBL" id="JAKMXF010000077">
    <property type="protein sequence ID" value="KAI6658776.1"/>
    <property type="molecule type" value="Genomic_DNA"/>
</dbReference>
<evidence type="ECO:0000256" key="1">
    <source>
        <dbReference type="ARBA" id="ARBA00022724"/>
    </source>
</evidence>
<dbReference type="InterPro" id="IPR036388">
    <property type="entry name" value="WH-like_DNA-bd_sf"/>
</dbReference>
<organism evidence="3 4">
    <name type="scientific">Oopsacas minuta</name>
    <dbReference type="NCBI Taxonomy" id="111878"/>
    <lineage>
        <taxon>Eukaryota</taxon>
        <taxon>Metazoa</taxon>
        <taxon>Porifera</taxon>
        <taxon>Hexactinellida</taxon>
        <taxon>Hexasterophora</taxon>
        <taxon>Lyssacinosida</taxon>
        <taxon>Leucopsacidae</taxon>
        <taxon>Oopsacas</taxon>
    </lineage>
</organism>
<evidence type="ECO:0000313" key="3">
    <source>
        <dbReference type="EMBL" id="KAI6658776.1"/>
    </source>
</evidence>
<reference evidence="3 4" key="1">
    <citation type="journal article" date="2023" name="BMC Biol.">
        <title>The compact genome of the sponge Oopsacas minuta (Hexactinellida) is lacking key metazoan core genes.</title>
        <authorList>
            <person name="Santini S."/>
            <person name="Schenkelaars Q."/>
            <person name="Jourda C."/>
            <person name="Duchesne M."/>
            <person name="Belahbib H."/>
            <person name="Rocher C."/>
            <person name="Selva M."/>
            <person name="Riesgo A."/>
            <person name="Vervoort M."/>
            <person name="Leys S.P."/>
            <person name="Kodjabachian L."/>
            <person name="Le Bivic A."/>
            <person name="Borchiellini C."/>
            <person name="Claverie J.M."/>
            <person name="Renard E."/>
        </authorList>
    </citation>
    <scope>NUCLEOTIDE SEQUENCE [LARGE SCALE GENOMIC DNA]</scope>
    <source>
        <strain evidence="3">SPO-2</strain>
    </source>
</reference>
<comment type="caution">
    <text evidence="3">The sequence shown here is derived from an EMBL/GenBank/DDBJ whole genome shotgun (WGS) entry which is preliminary data.</text>
</comment>
<proteinExistence type="predicted"/>
<dbReference type="InterPro" id="IPR009057">
    <property type="entry name" value="Homeodomain-like_sf"/>
</dbReference>
<dbReference type="InterPro" id="IPR036397">
    <property type="entry name" value="RNaseH_sf"/>
</dbReference>
<sequence>MERQRSAIIELFVNGKRQCDIMISLNIPKERRKFVSSTIQRYLETGSVKDKSRSGRPITVTTTRIKKILRDIIRRNPRQSMSKLLSELKISRTSVHKIVKSSLGLSSYKRRKVHYLSTAIRQKLLLRSKKLLSRLAEHGYHNVLYSDEKLFTIEEASNSQNDRILSSTSSTINEELRYVRRVQRPLSVMIWGGVSGLGRTSLIFVPQGVKINSTEYNDRILEPVVKDLGASCLTRVDSCFNKMGSTPYSSYHSDLAIRK</sequence>
<dbReference type="Pfam" id="PF00292">
    <property type="entry name" value="PAX"/>
    <property type="match status" value="1"/>
</dbReference>
<dbReference type="AlphaFoldDB" id="A0AAV7KBG8"/>
<dbReference type="InterPro" id="IPR001523">
    <property type="entry name" value="Paired_dom"/>
</dbReference>
<dbReference type="GO" id="GO:0003677">
    <property type="term" value="F:DNA binding"/>
    <property type="evidence" value="ECO:0007669"/>
    <property type="project" value="InterPro"/>
</dbReference>
<dbReference type="SUPFAM" id="SSF46689">
    <property type="entry name" value="Homeodomain-like"/>
    <property type="match status" value="1"/>
</dbReference>
<keyword evidence="4" id="KW-1185">Reference proteome</keyword>
<protein>
    <submittedName>
        <fullName evidence="3">MhmaT1 transposase</fullName>
    </submittedName>
</protein>
<dbReference type="Gene3D" id="3.30.420.10">
    <property type="entry name" value="Ribonuclease H-like superfamily/Ribonuclease H"/>
    <property type="match status" value="1"/>
</dbReference>
<evidence type="ECO:0000259" key="2">
    <source>
        <dbReference type="Pfam" id="PF00292"/>
    </source>
</evidence>
<name>A0AAV7KBG8_9METZ</name>
<feature type="domain" description="Paired" evidence="2">
    <location>
        <begin position="4"/>
        <end position="78"/>
    </location>
</feature>
<dbReference type="Gene3D" id="1.10.10.10">
    <property type="entry name" value="Winged helix-like DNA-binding domain superfamily/Winged helix DNA-binding domain"/>
    <property type="match status" value="1"/>
</dbReference>
<dbReference type="PANTHER" id="PTHR46068">
    <property type="entry name" value="PROTEIN CBG27172"/>
    <property type="match status" value="1"/>
</dbReference>
<gene>
    <name evidence="3" type="ORF">LOD99_15101</name>
</gene>
<accession>A0AAV7KBG8</accession>
<keyword evidence="1" id="KW-0563">Paired box</keyword>
<dbReference type="Proteomes" id="UP001165289">
    <property type="component" value="Unassembled WGS sequence"/>
</dbReference>
<dbReference type="GO" id="GO:0006355">
    <property type="term" value="P:regulation of DNA-templated transcription"/>
    <property type="evidence" value="ECO:0007669"/>
    <property type="project" value="InterPro"/>
</dbReference>
<evidence type="ECO:0000313" key="4">
    <source>
        <dbReference type="Proteomes" id="UP001165289"/>
    </source>
</evidence>